<evidence type="ECO:0000256" key="1">
    <source>
        <dbReference type="ARBA" id="ARBA00004123"/>
    </source>
</evidence>
<reference evidence="7" key="1">
    <citation type="journal article" date="2023" name="Nat. Commun.">
        <title>Diploid and tetraploid genomes of Acorus and the evolution of monocots.</title>
        <authorList>
            <person name="Ma L."/>
            <person name="Liu K.W."/>
            <person name="Li Z."/>
            <person name="Hsiao Y.Y."/>
            <person name="Qi Y."/>
            <person name="Fu T."/>
            <person name="Tang G.D."/>
            <person name="Zhang D."/>
            <person name="Sun W.H."/>
            <person name="Liu D.K."/>
            <person name="Li Y."/>
            <person name="Chen G.Z."/>
            <person name="Liu X.D."/>
            <person name="Liao X.Y."/>
            <person name="Jiang Y.T."/>
            <person name="Yu X."/>
            <person name="Hao Y."/>
            <person name="Huang J."/>
            <person name="Zhao X.W."/>
            <person name="Ke S."/>
            <person name="Chen Y.Y."/>
            <person name="Wu W.L."/>
            <person name="Hsu J.L."/>
            <person name="Lin Y.F."/>
            <person name="Huang M.D."/>
            <person name="Li C.Y."/>
            <person name="Huang L."/>
            <person name="Wang Z.W."/>
            <person name="Zhao X."/>
            <person name="Zhong W.Y."/>
            <person name="Peng D.H."/>
            <person name="Ahmad S."/>
            <person name="Lan S."/>
            <person name="Zhang J.S."/>
            <person name="Tsai W.C."/>
            <person name="Van de Peer Y."/>
            <person name="Liu Z.J."/>
        </authorList>
    </citation>
    <scope>NUCLEOTIDE SEQUENCE</scope>
    <source>
        <strain evidence="7">SCP</strain>
    </source>
</reference>
<keyword evidence="8" id="KW-1185">Reference proteome</keyword>
<keyword evidence="3" id="KW-0804">Transcription</keyword>
<reference evidence="7" key="2">
    <citation type="submission" date="2023-06" db="EMBL/GenBank/DDBJ databases">
        <authorList>
            <person name="Ma L."/>
            <person name="Liu K.-W."/>
            <person name="Li Z."/>
            <person name="Hsiao Y.-Y."/>
            <person name="Qi Y."/>
            <person name="Fu T."/>
            <person name="Tang G."/>
            <person name="Zhang D."/>
            <person name="Sun W.-H."/>
            <person name="Liu D.-K."/>
            <person name="Li Y."/>
            <person name="Chen G.-Z."/>
            <person name="Liu X.-D."/>
            <person name="Liao X.-Y."/>
            <person name="Jiang Y.-T."/>
            <person name="Yu X."/>
            <person name="Hao Y."/>
            <person name="Huang J."/>
            <person name="Zhao X.-W."/>
            <person name="Ke S."/>
            <person name="Chen Y.-Y."/>
            <person name="Wu W.-L."/>
            <person name="Hsu J.-L."/>
            <person name="Lin Y.-F."/>
            <person name="Huang M.-D."/>
            <person name="Li C.-Y."/>
            <person name="Huang L."/>
            <person name="Wang Z.-W."/>
            <person name="Zhao X."/>
            <person name="Zhong W.-Y."/>
            <person name="Peng D.-H."/>
            <person name="Ahmad S."/>
            <person name="Lan S."/>
            <person name="Zhang J.-S."/>
            <person name="Tsai W.-C."/>
            <person name="Van De Peer Y."/>
            <person name="Liu Z.-J."/>
        </authorList>
    </citation>
    <scope>NUCLEOTIDE SEQUENCE</scope>
    <source>
        <strain evidence="7">SCP</strain>
        <tissue evidence="7">Leaves</tissue>
    </source>
</reference>
<dbReference type="InterPro" id="IPR044660">
    <property type="entry name" value="IBH1-like"/>
</dbReference>
<feature type="compositionally biased region" description="Basic and acidic residues" evidence="5">
    <location>
        <begin position="40"/>
        <end position="61"/>
    </location>
</feature>
<evidence type="ECO:0000313" key="8">
    <source>
        <dbReference type="Proteomes" id="UP001179952"/>
    </source>
</evidence>
<comment type="subcellular location">
    <subcellularLocation>
        <location evidence="1">Nucleus</location>
    </subcellularLocation>
</comment>
<sequence>MIKKSESLITIFCVICAEEDMRNKPRLMESTITTVDGVSDPEKSMDRTAEKPPKSTKRWKTDDEQRIYSTKLLHALRQVRQRSAAPPLPPKPREVREAADRVLATEAKGRTRWSRAILSSRIRTRIRRRKRRPATVPARKSESRKAMPAVERKVRVLGRIVPGCRRLSFPVLIEETSDYIAALEMQVKAMTALAEMLSEAAVGGWSRPAPG</sequence>
<keyword evidence="2" id="KW-0805">Transcription regulation</keyword>
<dbReference type="InterPro" id="IPR059002">
    <property type="entry name" value="IBH1_N"/>
</dbReference>
<feature type="region of interest" description="Disordered" evidence="5">
    <location>
        <begin position="36"/>
        <end position="61"/>
    </location>
</feature>
<dbReference type="Pfam" id="PF26576">
    <property type="entry name" value="IBH1_N"/>
    <property type="match status" value="1"/>
</dbReference>
<name>A0AAV9BUR7_ACOGR</name>
<evidence type="ECO:0000256" key="3">
    <source>
        <dbReference type="ARBA" id="ARBA00023163"/>
    </source>
</evidence>
<evidence type="ECO:0000259" key="6">
    <source>
        <dbReference type="Pfam" id="PF26576"/>
    </source>
</evidence>
<dbReference type="GO" id="GO:0006355">
    <property type="term" value="P:regulation of DNA-templated transcription"/>
    <property type="evidence" value="ECO:0007669"/>
    <property type="project" value="InterPro"/>
</dbReference>
<dbReference type="GO" id="GO:0005634">
    <property type="term" value="C:nucleus"/>
    <property type="evidence" value="ECO:0007669"/>
    <property type="project" value="UniProtKB-SubCell"/>
</dbReference>
<dbReference type="PANTHER" id="PTHR33124">
    <property type="entry name" value="TRANSCRIPTION FACTOR IBH1-LIKE 1"/>
    <property type="match status" value="1"/>
</dbReference>
<dbReference type="EMBL" id="JAUJYN010000001">
    <property type="protein sequence ID" value="KAK1280167.1"/>
    <property type="molecule type" value="Genomic_DNA"/>
</dbReference>
<dbReference type="CDD" id="cd11444">
    <property type="entry name" value="bHLH_AtIBH1_like"/>
    <property type="match status" value="1"/>
</dbReference>
<keyword evidence="4" id="KW-0539">Nucleus</keyword>
<dbReference type="AlphaFoldDB" id="A0AAV9BUR7"/>
<feature type="domain" description="IBH1-like N-terminal" evidence="6">
    <location>
        <begin position="64"/>
        <end position="121"/>
    </location>
</feature>
<evidence type="ECO:0000256" key="4">
    <source>
        <dbReference type="ARBA" id="ARBA00023242"/>
    </source>
</evidence>
<gene>
    <name evidence="7" type="ORF">QJS04_geneDACA004593</name>
</gene>
<evidence type="ECO:0000256" key="2">
    <source>
        <dbReference type="ARBA" id="ARBA00023015"/>
    </source>
</evidence>
<dbReference type="Proteomes" id="UP001179952">
    <property type="component" value="Unassembled WGS sequence"/>
</dbReference>
<protein>
    <submittedName>
        <fullName evidence="7">Transcription factor</fullName>
    </submittedName>
</protein>
<evidence type="ECO:0000256" key="5">
    <source>
        <dbReference type="SAM" id="MobiDB-lite"/>
    </source>
</evidence>
<dbReference type="PANTHER" id="PTHR33124:SF12">
    <property type="entry name" value="TRANSCRIPTION FACTOR BHLH148"/>
    <property type="match status" value="1"/>
</dbReference>
<proteinExistence type="predicted"/>
<comment type="caution">
    <text evidence="7">The sequence shown here is derived from an EMBL/GenBank/DDBJ whole genome shotgun (WGS) entry which is preliminary data.</text>
</comment>
<organism evidence="7 8">
    <name type="scientific">Acorus gramineus</name>
    <name type="common">Dwarf sweet flag</name>
    <dbReference type="NCBI Taxonomy" id="55184"/>
    <lineage>
        <taxon>Eukaryota</taxon>
        <taxon>Viridiplantae</taxon>
        <taxon>Streptophyta</taxon>
        <taxon>Embryophyta</taxon>
        <taxon>Tracheophyta</taxon>
        <taxon>Spermatophyta</taxon>
        <taxon>Magnoliopsida</taxon>
        <taxon>Liliopsida</taxon>
        <taxon>Acoraceae</taxon>
        <taxon>Acorus</taxon>
    </lineage>
</organism>
<evidence type="ECO:0000313" key="7">
    <source>
        <dbReference type="EMBL" id="KAK1280167.1"/>
    </source>
</evidence>
<dbReference type="InterPro" id="IPR044549">
    <property type="entry name" value="bHLH_AtIBH1-like"/>
</dbReference>
<accession>A0AAV9BUR7</accession>